<dbReference type="CDD" id="cd00082">
    <property type="entry name" value="HisKA"/>
    <property type="match status" value="1"/>
</dbReference>
<keyword evidence="9" id="KW-0547">Nucleotide-binding</keyword>
<organism evidence="19 20">
    <name type="scientific">Chenggangzhangella methanolivorans</name>
    <dbReference type="NCBI Taxonomy" id="1437009"/>
    <lineage>
        <taxon>Bacteria</taxon>
        <taxon>Pseudomonadati</taxon>
        <taxon>Pseudomonadota</taxon>
        <taxon>Alphaproteobacteria</taxon>
        <taxon>Hyphomicrobiales</taxon>
        <taxon>Methylopilaceae</taxon>
        <taxon>Chenggangzhangella</taxon>
    </lineage>
</organism>
<evidence type="ECO:0000259" key="17">
    <source>
        <dbReference type="PROSITE" id="PS50109"/>
    </source>
</evidence>
<keyword evidence="5" id="KW-0997">Cell inner membrane</keyword>
<comment type="subcellular location">
    <subcellularLocation>
        <location evidence="2">Cell inner membrane</location>
        <topology evidence="2">Multi-pass membrane protein</topology>
    </subcellularLocation>
</comment>
<evidence type="ECO:0000256" key="6">
    <source>
        <dbReference type="ARBA" id="ARBA00022553"/>
    </source>
</evidence>
<evidence type="ECO:0000256" key="7">
    <source>
        <dbReference type="ARBA" id="ARBA00022679"/>
    </source>
</evidence>
<feature type="region of interest" description="Disordered" evidence="15">
    <location>
        <begin position="1"/>
        <end position="22"/>
    </location>
</feature>
<keyword evidence="7" id="KW-0808">Transferase</keyword>
<evidence type="ECO:0000256" key="8">
    <source>
        <dbReference type="ARBA" id="ARBA00022692"/>
    </source>
</evidence>
<dbReference type="PROSITE" id="PS50109">
    <property type="entry name" value="HIS_KIN"/>
    <property type="match status" value="1"/>
</dbReference>
<keyword evidence="14 16" id="KW-0472">Membrane</keyword>
<dbReference type="GO" id="GO:0005524">
    <property type="term" value="F:ATP binding"/>
    <property type="evidence" value="ECO:0007669"/>
    <property type="project" value="UniProtKB-KW"/>
</dbReference>
<dbReference type="Pfam" id="PF00512">
    <property type="entry name" value="HisKA"/>
    <property type="match status" value="1"/>
</dbReference>
<evidence type="ECO:0000313" key="20">
    <source>
        <dbReference type="Proteomes" id="UP000825701"/>
    </source>
</evidence>
<keyword evidence="4" id="KW-1003">Cell membrane</keyword>
<dbReference type="Proteomes" id="UP000825701">
    <property type="component" value="Chromosome"/>
</dbReference>
<feature type="transmembrane region" description="Helical" evidence="16">
    <location>
        <begin position="191"/>
        <end position="211"/>
    </location>
</feature>
<dbReference type="EMBL" id="CP081869">
    <property type="protein sequence ID" value="QZO01309.1"/>
    <property type="molecule type" value="Genomic_DNA"/>
</dbReference>
<accession>A0A9E6UPD8</accession>
<dbReference type="KEGG" id="cmet:K6K41_07375"/>
<dbReference type="InterPro" id="IPR036890">
    <property type="entry name" value="HATPase_C_sf"/>
</dbReference>
<evidence type="ECO:0000256" key="9">
    <source>
        <dbReference type="ARBA" id="ARBA00022741"/>
    </source>
</evidence>
<evidence type="ECO:0000256" key="3">
    <source>
        <dbReference type="ARBA" id="ARBA00012438"/>
    </source>
</evidence>
<dbReference type="InterPro" id="IPR004358">
    <property type="entry name" value="Sig_transdc_His_kin-like_C"/>
</dbReference>
<evidence type="ECO:0000256" key="10">
    <source>
        <dbReference type="ARBA" id="ARBA00022777"/>
    </source>
</evidence>
<dbReference type="SUPFAM" id="SSF55874">
    <property type="entry name" value="ATPase domain of HSP90 chaperone/DNA topoisomerase II/histidine kinase"/>
    <property type="match status" value="1"/>
</dbReference>
<dbReference type="InterPro" id="IPR003594">
    <property type="entry name" value="HATPase_dom"/>
</dbReference>
<dbReference type="InterPro" id="IPR003661">
    <property type="entry name" value="HisK_dim/P_dom"/>
</dbReference>
<dbReference type="EC" id="2.7.13.3" evidence="3"/>
<evidence type="ECO:0000256" key="14">
    <source>
        <dbReference type="ARBA" id="ARBA00023136"/>
    </source>
</evidence>
<dbReference type="InterPro" id="IPR005467">
    <property type="entry name" value="His_kinase_dom"/>
</dbReference>
<dbReference type="Gene3D" id="1.10.287.130">
    <property type="match status" value="1"/>
</dbReference>
<keyword evidence="20" id="KW-1185">Reference proteome</keyword>
<dbReference type="AlphaFoldDB" id="A0A9E6UPD8"/>
<dbReference type="Gene3D" id="3.30.565.10">
    <property type="entry name" value="Histidine kinase-like ATPase, C-terminal domain"/>
    <property type="match status" value="1"/>
</dbReference>
<keyword evidence="6" id="KW-0597">Phosphoprotein</keyword>
<dbReference type="GO" id="GO:0000155">
    <property type="term" value="F:phosphorelay sensor kinase activity"/>
    <property type="evidence" value="ECO:0007669"/>
    <property type="project" value="InterPro"/>
</dbReference>
<dbReference type="SUPFAM" id="SSF47384">
    <property type="entry name" value="Homodimeric domain of signal transducing histidine kinase"/>
    <property type="match status" value="1"/>
</dbReference>
<evidence type="ECO:0000256" key="5">
    <source>
        <dbReference type="ARBA" id="ARBA00022519"/>
    </source>
</evidence>
<evidence type="ECO:0000256" key="2">
    <source>
        <dbReference type="ARBA" id="ARBA00004429"/>
    </source>
</evidence>
<dbReference type="InterPro" id="IPR036097">
    <property type="entry name" value="HisK_dim/P_sf"/>
</dbReference>
<dbReference type="InterPro" id="IPR003660">
    <property type="entry name" value="HAMP_dom"/>
</dbReference>
<dbReference type="Pfam" id="PF02518">
    <property type="entry name" value="HATPase_c"/>
    <property type="match status" value="1"/>
</dbReference>
<evidence type="ECO:0000256" key="1">
    <source>
        <dbReference type="ARBA" id="ARBA00000085"/>
    </source>
</evidence>
<feature type="domain" description="Histidine kinase" evidence="17">
    <location>
        <begin position="272"/>
        <end position="470"/>
    </location>
</feature>
<gene>
    <name evidence="19" type="ORF">K6K41_07375</name>
</gene>
<dbReference type="PROSITE" id="PS50885">
    <property type="entry name" value="HAMP"/>
    <property type="match status" value="1"/>
</dbReference>
<feature type="transmembrane region" description="Helical" evidence="16">
    <location>
        <begin position="48"/>
        <end position="67"/>
    </location>
</feature>
<dbReference type="PRINTS" id="PR00344">
    <property type="entry name" value="BCTRLSENSOR"/>
</dbReference>
<dbReference type="PANTHER" id="PTHR44936:SF5">
    <property type="entry name" value="SENSOR HISTIDINE KINASE ENVZ"/>
    <property type="match status" value="1"/>
</dbReference>
<reference evidence="19" key="1">
    <citation type="submission" date="2021-08" db="EMBL/GenBank/DDBJ databases">
        <authorList>
            <person name="Zhang H."/>
            <person name="Xu M."/>
            <person name="Yu Z."/>
            <person name="Yang L."/>
            <person name="Cai Y."/>
        </authorList>
    </citation>
    <scope>NUCLEOTIDE SEQUENCE</scope>
    <source>
        <strain evidence="19">CHL1</strain>
    </source>
</reference>
<evidence type="ECO:0000256" key="15">
    <source>
        <dbReference type="SAM" id="MobiDB-lite"/>
    </source>
</evidence>
<evidence type="ECO:0000256" key="11">
    <source>
        <dbReference type="ARBA" id="ARBA00022840"/>
    </source>
</evidence>
<keyword evidence="8 16" id="KW-0812">Transmembrane</keyword>
<evidence type="ECO:0000256" key="16">
    <source>
        <dbReference type="SAM" id="Phobius"/>
    </source>
</evidence>
<evidence type="ECO:0000313" key="19">
    <source>
        <dbReference type="EMBL" id="QZO01309.1"/>
    </source>
</evidence>
<proteinExistence type="predicted"/>
<keyword evidence="11" id="KW-0067">ATP-binding</keyword>
<feature type="domain" description="HAMP" evidence="18">
    <location>
        <begin position="212"/>
        <end position="264"/>
    </location>
</feature>
<evidence type="ECO:0000256" key="12">
    <source>
        <dbReference type="ARBA" id="ARBA00022989"/>
    </source>
</evidence>
<dbReference type="GO" id="GO:0005886">
    <property type="term" value="C:plasma membrane"/>
    <property type="evidence" value="ECO:0007669"/>
    <property type="project" value="UniProtKB-SubCell"/>
</dbReference>
<evidence type="ECO:0000259" key="18">
    <source>
        <dbReference type="PROSITE" id="PS50885"/>
    </source>
</evidence>
<name>A0A9E6UPD8_9HYPH</name>
<keyword evidence="10 19" id="KW-0418">Kinase</keyword>
<comment type="catalytic activity">
    <reaction evidence="1">
        <text>ATP + protein L-histidine = ADP + protein N-phospho-L-histidine.</text>
        <dbReference type="EC" id="2.7.13.3"/>
    </reaction>
</comment>
<protein>
    <recommendedName>
        <fullName evidence="3">histidine kinase</fullName>
        <ecNumber evidence="3">2.7.13.3</ecNumber>
    </recommendedName>
</protein>
<evidence type="ECO:0000256" key="13">
    <source>
        <dbReference type="ARBA" id="ARBA00023012"/>
    </source>
</evidence>
<keyword evidence="12 16" id="KW-1133">Transmembrane helix</keyword>
<dbReference type="RefSeq" id="WP_378149482.1">
    <property type="nucleotide sequence ID" value="NZ_CP081869.1"/>
</dbReference>
<feature type="compositionally biased region" description="Basic and acidic residues" evidence="15">
    <location>
        <begin position="1"/>
        <end position="18"/>
    </location>
</feature>
<dbReference type="SMART" id="SM00387">
    <property type="entry name" value="HATPase_c"/>
    <property type="match status" value="1"/>
</dbReference>
<dbReference type="InterPro" id="IPR050980">
    <property type="entry name" value="2C_sensor_his_kinase"/>
</dbReference>
<evidence type="ECO:0000256" key="4">
    <source>
        <dbReference type="ARBA" id="ARBA00022475"/>
    </source>
</evidence>
<keyword evidence="13" id="KW-0902">Two-component regulatory system</keyword>
<dbReference type="PANTHER" id="PTHR44936">
    <property type="entry name" value="SENSOR PROTEIN CREC"/>
    <property type="match status" value="1"/>
</dbReference>
<dbReference type="SMART" id="SM00388">
    <property type="entry name" value="HisKA"/>
    <property type="match status" value="1"/>
</dbReference>
<sequence length="470" mass="52079">MSAREAPDQIAERADRPARPSGGLANLRRGFNDFLERVMPTGLYPRSLIIIIAPVVLLQGAVAFLFMERHYELVTKRLATAVGQDIAALIELRAADPGPEEERRLERIAREKLSLQVEFLPYQPLPPARPKPFFSIVDASLLREITDEVKRPIWIDTVGRSNFVEIRVDLGDAVMKVLAKRSQSYASNSHIFLIWMVAASAVLLGIAIVFLKKQIRPILALSEAAESFGKGRDAPEFKVKGAREVRLAAVSFIDMRNRIERAMEQRTTMLAGVSHDLRTILTRFRLQLAMLDESPEVEELNRDVEEMSRMLEAYMAFVRGDAGEAASATDIPAMLDDLKRGAEHHGVSASVETHGQPIAMVRPDAFRRCLQNLVANATRYARRIAITAVHDGRRLEVRIDDDGPGIPMEMREEAFRPFLRLDESRTQAGDGGSSGLGLAITRDIARSHGGDVTLEASPLGGLRAVVRVPA</sequence>